<dbReference type="Proteomes" id="UP000092634">
    <property type="component" value="Unassembled WGS sequence"/>
</dbReference>
<feature type="transmembrane region" description="Helical" evidence="1">
    <location>
        <begin position="41"/>
        <end position="59"/>
    </location>
</feature>
<feature type="transmembrane region" description="Helical" evidence="1">
    <location>
        <begin position="16"/>
        <end position="34"/>
    </location>
</feature>
<gene>
    <name evidence="2" type="ORF">BA896_017980</name>
</gene>
<comment type="caution">
    <text evidence="2">The sequence shown here is derived from an EMBL/GenBank/DDBJ whole genome shotgun (WGS) entry which is preliminary data.</text>
</comment>
<feature type="transmembrane region" description="Helical" evidence="1">
    <location>
        <begin position="65"/>
        <end position="84"/>
    </location>
</feature>
<reference evidence="2 3" key="1">
    <citation type="submission" date="2016-10" db="EMBL/GenBank/DDBJ databases">
        <title>Updated version of Genome Assembly of Janthinobacterium lividum ERGS5:01.</title>
        <authorList>
            <person name="Kumar R."/>
            <person name="Acharya V."/>
            <person name="Singh D."/>
        </authorList>
    </citation>
    <scope>NUCLEOTIDE SEQUENCE [LARGE SCALE GENOMIC DNA]</scope>
    <source>
        <strain evidence="2 3">ERGS5:01</strain>
    </source>
</reference>
<evidence type="ECO:0000313" key="2">
    <source>
        <dbReference type="EMBL" id="OFJ46963.1"/>
    </source>
</evidence>
<evidence type="ECO:0000256" key="1">
    <source>
        <dbReference type="SAM" id="Phobius"/>
    </source>
</evidence>
<keyword evidence="1" id="KW-1133">Transmembrane helix</keyword>
<evidence type="ECO:0000313" key="3">
    <source>
        <dbReference type="Proteomes" id="UP000092634"/>
    </source>
</evidence>
<accession>A0A1E8PKZ5</accession>
<protein>
    <recommendedName>
        <fullName evidence="4">DUF2628 domain-containing protein</fullName>
    </recommendedName>
</protein>
<organism evidence="2 3">
    <name type="scientific">Janthinobacterium lividum</name>
    <dbReference type="NCBI Taxonomy" id="29581"/>
    <lineage>
        <taxon>Bacteria</taxon>
        <taxon>Pseudomonadati</taxon>
        <taxon>Pseudomonadota</taxon>
        <taxon>Betaproteobacteria</taxon>
        <taxon>Burkholderiales</taxon>
        <taxon>Oxalobacteraceae</taxon>
        <taxon>Janthinobacterium</taxon>
    </lineage>
</organism>
<evidence type="ECO:0008006" key="4">
    <source>
        <dbReference type="Google" id="ProtNLM"/>
    </source>
</evidence>
<keyword evidence="1" id="KW-0472">Membrane</keyword>
<keyword evidence="1" id="KW-0812">Transmembrane</keyword>
<dbReference type="AlphaFoldDB" id="A0A1E8PKZ5"/>
<dbReference type="EMBL" id="MAQB02000009">
    <property type="protein sequence ID" value="OFJ46963.1"/>
    <property type="molecule type" value="Genomic_DNA"/>
</dbReference>
<name>A0A1E8PKZ5_9BURK</name>
<sequence length="115" mass="13008">MQHSATLFADDAGRYAYVRAGFSWSALFLGWLWAVAKRRWWLLLLLLMLAMDVCLWFGSQLASELRLAPMLLLMAVAELSYLLARGWYANRWLEASLRSHGYKPVAPGASTGDAR</sequence>
<proteinExistence type="predicted"/>